<dbReference type="Pfam" id="PF07714">
    <property type="entry name" value="PK_Tyr_Ser-Thr"/>
    <property type="match status" value="1"/>
</dbReference>
<feature type="active site" description="Proton acceptor" evidence="23">
    <location>
        <position position="415"/>
    </location>
</feature>
<feature type="binding site" evidence="25">
    <location>
        <position position="433"/>
    </location>
    <ligand>
        <name>Mg(2+)</name>
        <dbReference type="ChEBI" id="CHEBI:18420"/>
    </ligand>
</feature>
<dbReference type="Proteomes" id="UP000694395">
    <property type="component" value="Chromosome 1"/>
</dbReference>
<evidence type="ECO:0000256" key="11">
    <source>
        <dbReference type="ARBA" id="ARBA00022741"/>
    </source>
</evidence>
<evidence type="ECO:0000256" key="2">
    <source>
        <dbReference type="ARBA" id="ARBA00004479"/>
    </source>
</evidence>
<dbReference type="GO" id="GO:0007169">
    <property type="term" value="P:cell surface receptor protein tyrosine kinase signaling pathway"/>
    <property type="evidence" value="ECO:0007669"/>
    <property type="project" value="TreeGrafter"/>
</dbReference>
<keyword evidence="18" id="KW-0325">Glycoprotein</keyword>
<evidence type="ECO:0000256" key="1">
    <source>
        <dbReference type="ARBA" id="ARBA00004123"/>
    </source>
</evidence>
<evidence type="ECO:0000256" key="27">
    <source>
        <dbReference type="SAM" id="Phobius"/>
    </source>
</evidence>
<feature type="binding site" evidence="24">
    <location>
        <position position="419"/>
    </location>
    <ligand>
        <name>ATP</name>
        <dbReference type="ChEBI" id="CHEBI:30616"/>
    </ligand>
</feature>
<dbReference type="InterPro" id="IPR038677">
    <property type="entry name" value="WIF_sf"/>
</dbReference>
<dbReference type="FunFam" id="2.60.40.2170:FF:000002">
    <property type="entry name" value="Tyrosine-protein kinase RYK"/>
    <property type="match status" value="1"/>
</dbReference>
<dbReference type="Pfam" id="PF02019">
    <property type="entry name" value="WIF"/>
    <property type="match status" value="1"/>
</dbReference>
<reference evidence="30" key="3">
    <citation type="submission" date="2025-09" db="UniProtKB">
        <authorList>
            <consortium name="Ensembl"/>
        </authorList>
    </citation>
    <scope>IDENTIFICATION</scope>
</reference>
<evidence type="ECO:0000256" key="16">
    <source>
        <dbReference type="ARBA" id="ARBA00023137"/>
    </source>
</evidence>
<keyword evidence="17" id="KW-0675">Receptor</keyword>
<comment type="subcellular location">
    <subcellularLocation>
        <location evidence="3">Cytoplasm</location>
    </subcellularLocation>
    <subcellularLocation>
        <location evidence="2">Membrane</location>
        <topology evidence="2">Single-pass type I membrane protein</topology>
    </subcellularLocation>
    <subcellularLocation>
        <location evidence="1">Nucleus</location>
    </subcellularLocation>
</comment>
<dbReference type="PROSITE" id="PS50814">
    <property type="entry name" value="WIF"/>
    <property type="match status" value="1"/>
</dbReference>
<dbReference type="InterPro" id="IPR011009">
    <property type="entry name" value="Kinase-like_dom_sf"/>
</dbReference>
<evidence type="ECO:0000256" key="5">
    <source>
        <dbReference type="ARBA" id="ARBA00022490"/>
    </source>
</evidence>
<keyword evidence="19" id="KW-0539">Nucleus</keyword>
<reference evidence="30" key="1">
    <citation type="submission" date="2020-07" db="EMBL/GenBank/DDBJ databases">
        <title>A long reads based de novo assembly of the rainbow trout Arlee double haploid line genome.</title>
        <authorList>
            <person name="Gao G."/>
            <person name="Palti Y."/>
        </authorList>
    </citation>
    <scope>NUCLEOTIDE SEQUENCE [LARGE SCALE GENOMIC DNA]</scope>
</reference>
<dbReference type="GO" id="GO:0005634">
    <property type="term" value="C:nucleus"/>
    <property type="evidence" value="ECO:0007669"/>
    <property type="project" value="UniProtKB-SubCell"/>
</dbReference>
<keyword evidence="5" id="KW-0963">Cytoplasm</keyword>
<evidence type="ECO:0000256" key="26">
    <source>
        <dbReference type="SAM" id="MobiDB-lite"/>
    </source>
</evidence>
<organism evidence="30 31">
    <name type="scientific">Oncorhynchus mykiss</name>
    <name type="common">Rainbow trout</name>
    <name type="synonym">Salmo gairdneri</name>
    <dbReference type="NCBI Taxonomy" id="8022"/>
    <lineage>
        <taxon>Eukaryota</taxon>
        <taxon>Metazoa</taxon>
        <taxon>Chordata</taxon>
        <taxon>Craniata</taxon>
        <taxon>Vertebrata</taxon>
        <taxon>Euteleostomi</taxon>
        <taxon>Actinopterygii</taxon>
        <taxon>Neopterygii</taxon>
        <taxon>Teleostei</taxon>
        <taxon>Protacanthopterygii</taxon>
        <taxon>Salmoniformes</taxon>
        <taxon>Salmonidae</taxon>
        <taxon>Salmoninae</taxon>
        <taxon>Oncorhynchus</taxon>
    </lineage>
</organism>
<keyword evidence="25" id="KW-0479">Metal-binding</keyword>
<dbReference type="GO" id="GO:0060071">
    <property type="term" value="P:Wnt signaling pathway, planar cell polarity pathway"/>
    <property type="evidence" value="ECO:0007669"/>
    <property type="project" value="UniProtKB-ARBA"/>
</dbReference>
<evidence type="ECO:0000256" key="19">
    <source>
        <dbReference type="ARBA" id="ARBA00023242"/>
    </source>
</evidence>
<dbReference type="SUPFAM" id="SSF56112">
    <property type="entry name" value="Protein kinase-like (PK-like)"/>
    <property type="match status" value="1"/>
</dbReference>
<dbReference type="GO" id="GO:0005737">
    <property type="term" value="C:cytoplasm"/>
    <property type="evidence" value="ECO:0007669"/>
    <property type="project" value="UniProtKB-SubCell"/>
</dbReference>
<evidence type="ECO:0000256" key="8">
    <source>
        <dbReference type="ARBA" id="ARBA00022687"/>
    </source>
</evidence>
<dbReference type="GO" id="GO:0043235">
    <property type="term" value="C:receptor complex"/>
    <property type="evidence" value="ECO:0007669"/>
    <property type="project" value="TreeGrafter"/>
</dbReference>
<keyword evidence="31" id="KW-1185">Reference proteome</keyword>
<reference evidence="30" key="2">
    <citation type="submission" date="2025-08" db="UniProtKB">
        <authorList>
            <consortium name="Ensembl"/>
        </authorList>
    </citation>
    <scope>IDENTIFICATION</scope>
</reference>
<dbReference type="PANTHER" id="PTHR24416:SF349">
    <property type="entry name" value="TYROSINE-PROTEIN KINASE RYK"/>
    <property type="match status" value="1"/>
</dbReference>
<feature type="region of interest" description="Disordered" evidence="26">
    <location>
        <begin position="215"/>
        <end position="241"/>
    </location>
</feature>
<dbReference type="PRINTS" id="PR00109">
    <property type="entry name" value="TYRKINASE"/>
</dbReference>
<dbReference type="GO" id="GO:0051897">
    <property type="term" value="P:positive regulation of phosphatidylinositol 3-kinase/protein kinase B signal transduction"/>
    <property type="evidence" value="ECO:0007669"/>
    <property type="project" value="TreeGrafter"/>
</dbReference>
<dbReference type="PANTHER" id="PTHR24416">
    <property type="entry name" value="TYROSINE-PROTEIN KINASE RECEPTOR"/>
    <property type="match status" value="1"/>
</dbReference>
<dbReference type="EC" id="2.7.10.1" evidence="4"/>
<evidence type="ECO:0000256" key="9">
    <source>
        <dbReference type="ARBA" id="ARBA00022692"/>
    </source>
</evidence>
<keyword evidence="6" id="KW-0597">Phosphoprotein</keyword>
<name>A0A8K9XD83_ONCMY</name>
<evidence type="ECO:0000256" key="25">
    <source>
        <dbReference type="PIRSR" id="PIRSR000615-3"/>
    </source>
</evidence>
<feature type="domain" description="Protein kinase" evidence="28">
    <location>
        <begin position="280"/>
        <end position="553"/>
    </location>
</feature>
<evidence type="ECO:0000256" key="7">
    <source>
        <dbReference type="ARBA" id="ARBA00022679"/>
    </source>
</evidence>
<evidence type="ECO:0000256" key="20">
    <source>
        <dbReference type="ARBA" id="ARBA00053095"/>
    </source>
</evidence>
<evidence type="ECO:0000256" key="15">
    <source>
        <dbReference type="ARBA" id="ARBA00023136"/>
    </source>
</evidence>
<dbReference type="GeneTree" id="ENSGT00940000155119"/>
<dbReference type="InterPro" id="IPR003306">
    <property type="entry name" value="WIF"/>
</dbReference>
<dbReference type="Gene3D" id="3.30.200.20">
    <property type="entry name" value="Phosphorylase Kinase, domain 1"/>
    <property type="match status" value="1"/>
</dbReference>
<keyword evidence="25" id="KW-0460">Magnesium</keyword>
<evidence type="ECO:0000256" key="10">
    <source>
        <dbReference type="ARBA" id="ARBA00022729"/>
    </source>
</evidence>
<comment type="function">
    <text evidence="20">May be a coreceptor along with FZD8 of Wnt proteins, such as WNT1, WNT3, WNT3A and WNT5A. Involved in neuron differentiation, axon guidance, corpus callosum establishment and neurite outgrowth. In response to WNT3 stimulation, receptor C-terminal cleavage occurs in its transmembrane region and allows the C-terminal intracellular product to translocate from the cytoplasm to the nucleus where it plays a crucial role in neuronal development.</text>
</comment>
<feature type="compositionally biased region" description="Low complexity" evidence="26">
    <location>
        <begin position="215"/>
        <end position="232"/>
    </location>
</feature>
<evidence type="ECO:0000256" key="14">
    <source>
        <dbReference type="ARBA" id="ARBA00022989"/>
    </source>
</evidence>
<feature type="domain" description="WIF" evidence="29">
    <location>
        <begin position="20"/>
        <end position="147"/>
    </location>
</feature>
<evidence type="ECO:0000256" key="3">
    <source>
        <dbReference type="ARBA" id="ARBA00004496"/>
    </source>
</evidence>
<evidence type="ECO:0000256" key="23">
    <source>
        <dbReference type="PIRSR" id="PIRSR000615-1"/>
    </source>
</evidence>
<proteinExistence type="predicted"/>
<dbReference type="GO" id="GO:0007409">
    <property type="term" value="P:axonogenesis"/>
    <property type="evidence" value="ECO:0007669"/>
    <property type="project" value="TreeGrafter"/>
</dbReference>
<evidence type="ECO:0000256" key="24">
    <source>
        <dbReference type="PIRSR" id="PIRSR000615-2"/>
    </source>
</evidence>
<dbReference type="InterPro" id="IPR008266">
    <property type="entry name" value="Tyr_kinase_AS"/>
</dbReference>
<sequence>FYCLLVVRSLDKSSTVGILQAGLFVSVCWVQSLDAELYYVRDDVVNHYALSFILPVPSETNSLHFTWRSKDKVDYQMGFHVDNPAAMNQPQSNISTQGEVPRTASVFRVDLFCSGKVDGEVVLTVQLNLTVHSNNFTVLNFKRRKICHIHPDLKIPPVSNNKTVQRPEMSIPTTSTRVFYISVGVCCAVIFLVAIVLAVMHLHSMKRVELDDSVSDSGSSQGLSQPSTQTTQYLRADTPNNASAVTSYPSLRIEKNDLRSVSLLEAKAKVKDISISRLRVTLRDVLHEGTFGRIFHGVLLDEKDPAKEKQCFVKTVKDHASEVQVTMMLTESCKLRGLHHRNLLPICHVCTEEGEKPMVLLPYMDWGNLKLFLRQCKLAEANNPQAISQQDLVHMAIQIACGMSYLSRREVIHKDLASRNCVIDDSMQVKICDNALSRDLFPMDYHCLGDNENRPVRWMALESLLNHDFSSASDVWAFGVTLWELMTLGQTPYIDIDPFEMAAYLKDGYRIAQPINCPDELFAVMACCWALDPEERPKFQQLVQCLTEFHAALGAYV</sequence>
<dbReference type="FunFam" id="3.30.200.20:FF:000218">
    <property type="entry name" value="Tyrosine-protein kinase RYK"/>
    <property type="match status" value="1"/>
</dbReference>
<dbReference type="GO" id="GO:0010976">
    <property type="term" value="P:positive regulation of neuron projection development"/>
    <property type="evidence" value="ECO:0007669"/>
    <property type="project" value="TreeGrafter"/>
</dbReference>
<evidence type="ECO:0000256" key="6">
    <source>
        <dbReference type="ARBA" id="ARBA00022553"/>
    </source>
</evidence>
<evidence type="ECO:0000256" key="18">
    <source>
        <dbReference type="ARBA" id="ARBA00023180"/>
    </source>
</evidence>
<keyword evidence="10" id="KW-0732">Signal</keyword>
<dbReference type="SMART" id="SM00469">
    <property type="entry name" value="WIF"/>
    <property type="match status" value="1"/>
</dbReference>
<dbReference type="FunFam" id="1.10.510.10:FF:000165">
    <property type="entry name" value="Tyrosine-protein kinase RYK"/>
    <property type="match status" value="1"/>
</dbReference>
<evidence type="ECO:0000256" key="22">
    <source>
        <dbReference type="ARBA" id="ARBA00071256"/>
    </source>
</evidence>
<feature type="transmembrane region" description="Helical" evidence="27">
    <location>
        <begin position="178"/>
        <end position="200"/>
    </location>
</feature>
<keyword evidence="13 24" id="KW-0067">ATP-binding</keyword>
<keyword evidence="12" id="KW-0418">Kinase</keyword>
<dbReference type="PROSITE" id="PS00109">
    <property type="entry name" value="PROTEIN_KINASE_TYR"/>
    <property type="match status" value="1"/>
</dbReference>
<comment type="subunit">
    <text evidence="21">Interacts with DVL1 (via PDZ domain).</text>
</comment>
<evidence type="ECO:0000256" key="17">
    <source>
        <dbReference type="ARBA" id="ARBA00023170"/>
    </source>
</evidence>
<keyword evidence="14 27" id="KW-1133">Transmembrane helix</keyword>
<dbReference type="GO" id="GO:0046872">
    <property type="term" value="F:metal ion binding"/>
    <property type="evidence" value="ECO:0007669"/>
    <property type="project" value="UniProtKB-KW"/>
</dbReference>
<dbReference type="GO" id="GO:0005886">
    <property type="term" value="C:plasma membrane"/>
    <property type="evidence" value="ECO:0007669"/>
    <property type="project" value="TreeGrafter"/>
</dbReference>
<dbReference type="Gene3D" id="1.10.510.10">
    <property type="entry name" value="Transferase(Phosphotransferase) domain 1"/>
    <property type="match status" value="1"/>
</dbReference>
<evidence type="ECO:0000256" key="21">
    <source>
        <dbReference type="ARBA" id="ARBA00064150"/>
    </source>
</evidence>
<keyword evidence="8" id="KW-0879">Wnt signaling pathway</keyword>
<keyword evidence="9 27" id="KW-0812">Transmembrane</keyword>
<evidence type="ECO:0000256" key="12">
    <source>
        <dbReference type="ARBA" id="ARBA00022777"/>
    </source>
</evidence>
<dbReference type="Ensembl" id="ENSOMYT00000142042.1">
    <property type="protein sequence ID" value="ENSOMYP00000131061.1"/>
    <property type="gene ID" value="ENSOMYG00000063571.1"/>
</dbReference>
<evidence type="ECO:0000313" key="31">
    <source>
        <dbReference type="Proteomes" id="UP000694395"/>
    </source>
</evidence>
<dbReference type="InterPro" id="IPR050122">
    <property type="entry name" value="RTK"/>
</dbReference>
<dbReference type="AlphaFoldDB" id="A0A8K9XD83"/>
<dbReference type="InterPro" id="IPR001245">
    <property type="entry name" value="Ser-Thr/Tyr_kinase_cat_dom"/>
</dbReference>
<keyword evidence="11 24" id="KW-0547">Nucleotide-binding</keyword>
<evidence type="ECO:0000256" key="13">
    <source>
        <dbReference type="ARBA" id="ARBA00022840"/>
    </source>
</evidence>
<dbReference type="InterPro" id="IPR000719">
    <property type="entry name" value="Prot_kinase_dom"/>
</dbReference>
<protein>
    <recommendedName>
        <fullName evidence="22">Tyrosine-protein kinase RYK</fullName>
        <ecNumber evidence="4">2.7.10.1</ecNumber>
    </recommendedName>
</protein>
<evidence type="ECO:0000259" key="28">
    <source>
        <dbReference type="PROSITE" id="PS50011"/>
    </source>
</evidence>
<keyword evidence="15 27" id="KW-0472">Membrane</keyword>
<evidence type="ECO:0000259" key="29">
    <source>
        <dbReference type="PROSITE" id="PS50814"/>
    </source>
</evidence>
<accession>A0A8K9XD83</accession>
<evidence type="ECO:0000313" key="30">
    <source>
        <dbReference type="Ensembl" id="ENSOMYP00000131061.1"/>
    </source>
</evidence>
<feature type="binding site" evidence="25">
    <location>
        <position position="420"/>
    </location>
    <ligand>
        <name>Mg(2+)</name>
        <dbReference type="ChEBI" id="CHEBI:18420"/>
    </ligand>
</feature>
<dbReference type="PROSITE" id="PS50011">
    <property type="entry name" value="PROTEIN_KINASE_DOM"/>
    <property type="match status" value="1"/>
</dbReference>
<evidence type="ECO:0000256" key="4">
    <source>
        <dbReference type="ARBA" id="ARBA00011902"/>
    </source>
</evidence>
<keyword evidence="16" id="KW-0829">Tyrosine-protein kinase</keyword>
<keyword evidence="7" id="KW-0808">Transferase</keyword>
<dbReference type="GO" id="GO:0004714">
    <property type="term" value="F:transmembrane receptor protein tyrosine kinase activity"/>
    <property type="evidence" value="ECO:0007669"/>
    <property type="project" value="UniProtKB-EC"/>
</dbReference>
<dbReference type="GO" id="GO:0005524">
    <property type="term" value="F:ATP binding"/>
    <property type="evidence" value="ECO:0007669"/>
    <property type="project" value="UniProtKB-KW"/>
</dbReference>
<dbReference type="Gene3D" id="2.60.40.2170">
    <property type="entry name" value="Wnt, WIF domain"/>
    <property type="match status" value="1"/>
</dbReference>
<dbReference type="CDD" id="cd05043">
    <property type="entry name" value="PTK_Ryk"/>
    <property type="match status" value="1"/>
</dbReference>